<dbReference type="RefSeq" id="WP_038188469.1">
    <property type="nucleotide sequence ID" value="NZ_JRWP01000004.1"/>
</dbReference>
<protein>
    <recommendedName>
        <fullName evidence="3">Protein kinase domain-containing protein</fullName>
    </recommendedName>
</protein>
<organism evidence="1 2">
    <name type="scientific">Photobacterium sp. (strain ATCC 43367)</name>
    <dbReference type="NCBI Taxonomy" id="379097"/>
    <lineage>
        <taxon>Bacteria</taxon>
        <taxon>Pseudomonadati</taxon>
        <taxon>Pseudomonadota</taxon>
        <taxon>Gammaproteobacteria</taxon>
        <taxon>Vibrionales</taxon>
        <taxon>Vibrionaceae</taxon>
        <taxon>Vibrio</taxon>
        <taxon>Vibrio oreintalis group</taxon>
    </lineage>
</organism>
<name>A0A0A5I313_PHOS4</name>
<proteinExistence type="predicted"/>
<reference evidence="1 2" key="1">
    <citation type="submission" date="2014-10" db="EMBL/GenBank/DDBJ databases">
        <title>Genome sequencing of Vibrio sinaloensis T08.</title>
        <authorList>
            <person name="Chan K.-G."/>
            <person name="Mohamad N.I."/>
        </authorList>
    </citation>
    <scope>NUCLEOTIDE SEQUENCE [LARGE SCALE GENOMIC DNA]</scope>
    <source>
        <strain evidence="1 2">T08</strain>
    </source>
</reference>
<dbReference type="Pfam" id="PF10707">
    <property type="entry name" value="YrbL-PhoP_reg"/>
    <property type="match status" value="1"/>
</dbReference>
<dbReference type="EMBL" id="JRWP01000004">
    <property type="protein sequence ID" value="KGY10216.1"/>
    <property type="molecule type" value="Genomic_DNA"/>
</dbReference>
<evidence type="ECO:0000313" key="2">
    <source>
        <dbReference type="Proteomes" id="UP000030451"/>
    </source>
</evidence>
<evidence type="ECO:0000313" key="1">
    <source>
        <dbReference type="EMBL" id="KGY10216.1"/>
    </source>
</evidence>
<gene>
    <name evidence="1" type="ORF">NM06_04720</name>
</gene>
<dbReference type="InterPro" id="IPR019647">
    <property type="entry name" value="PhoP_reg_network_YrbL"/>
</dbReference>
<accession>A0A0A5I313</accession>
<evidence type="ECO:0008006" key="3">
    <source>
        <dbReference type="Google" id="ProtNLM"/>
    </source>
</evidence>
<dbReference type="Proteomes" id="UP000030451">
    <property type="component" value="Unassembled WGS sequence"/>
</dbReference>
<dbReference type="AlphaFoldDB" id="A0A0A5I313"/>
<comment type="caution">
    <text evidence="1">The sequence shown here is derived from an EMBL/GenBank/DDBJ whole genome shotgun (WGS) entry which is preliminary data.</text>
</comment>
<sequence>MLVLKDIIGKGNERLCFKHPEFESKCVKVTYNQKRGRSDESKIEHNYFKKVKKRVSNLNDVPIALVHHWVDTDQGKGLLCDRVNDYCGKVSKSLDYYRKNQLISTRSINHGIERLLEKLVQHAICINYIHDRNILVQFTNENDFRFILIDGLGNTNLIPLGYWFKKFARKQTARRFYKKYPEIYNTYKSYKN</sequence>